<reference evidence="3" key="1">
    <citation type="journal article" date="2019" name="Int. J. Syst. Evol. Microbiol.">
        <title>The Global Catalogue of Microorganisms (GCM) 10K type strain sequencing project: providing services to taxonomists for standard genome sequencing and annotation.</title>
        <authorList>
            <consortium name="The Broad Institute Genomics Platform"/>
            <consortium name="The Broad Institute Genome Sequencing Center for Infectious Disease"/>
            <person name="Wu L."/>
            <person name="Ma J."/>
        </authorList>
    </citation>
    <scope>NUCLEOTIDE SEQUENCE [LARGE SCALE GENOMIC DNA]</scope>
    <source>
        <strain evidence="3">JCM 14969</strain>
    </source>
</reference>
<evidence type="ECO:0000313" key="3">
    <source>
        <dbReference type="Proteomes" id="UP001500393"/>
    </source>
</evidence>
<dbReference type="EMBL" id="BAAAOS010000007">
    <property type="protein sequence ID" value="GAA1556347.1"/>
    <property type="molecule type" value="Genomic_DNA"/>
</dbReference>
<evidence type="ECO:0000313" key="2">
    <source>
        <dbReference type="EMBL" id="GAA1556347.1"/>
    </source>
</evidence>
<name>A0ABP4N6K0_9ACTN</name>
<organism evidence="2 3">
    <name type="scientific">Kribbella sancticallisti</name>
    <dbReference type="NCBI Taxonomy" id="460087"/>
    <lineage>
        <taxon>Bacteria</taxon>
        <taxon>Bacillati</taxon>
        <taxon>Actinomycetota</taxon>
        <taxon>Actinomycetes</taxon>
        <taxon>Propionibacteriales</taxon>
        <taxon>Kribbellaceae</taxon>
        <taxon>Kribbella</taxon>
    </lineage>
</organism>
<evidence type="ECO:0000256" key="1">
    <source>
        <dbReference type="SAM" id="MobiDB-lite"/>
    </source>
</evidence>
<comment type="caution">
    <text evidence="2">The sequence shown here is derived from an EMBL/GenBank/DDBJ whole genome shotgun (WGS) entry which is preliminary data.</text>
</comment>
<dbReference type="Proteomes" id="UP001500393">
    <property type="component" value="Unassembled WGS sequence"/>
</dbReference>
<accession>A0ABP4N6K0</accession>
<keyword evidence="3" id="KW-1185">Reference proteome</keyword>
<gene>
    <name evidence="2" type="ORF">GCM10009789_07120</name>
</gene>
<feature type="region of interest" description="Disordered" evidence="1">
    <location>
        <begin position="1"/>
        <end position="32"/>
    </location>
</feature>
<proteinExistence type="predicted"/>
<sequence>MASDIGDLAEVGFPDVTPDPTNSRGTIPGGVRAWAWPGQAGVVK</sequence>
<protein>
    <submittedName>
        <fullName evidence="2">Uncharacterized protein</fullName>
    </submittedName>
</protein>